<reference evidence="1" key="1">
    <citation type="submission" date="2020-08" db="EMBL/GenBank/DDBJ databases">
        <title>Genome sequencing and assembly of the red palm weevil Rhynchophorus ferrugineus.</title>
        <authorList>
            <person name="Dias G.B."/>
            <person name="Bergman C.M."/>
            <person name="Manee M."/>
        </authorList>
    </citation>
    <scope>NUCLEOTIDE SEQUENCE</scope>
    <source>
        <strain evidence="1">AA-2017</strain>
        <tissue evidence="1">Whole larva</tissue>
    </source>
</reference>
<protein>
    <submittedName>
        <fullName evidence="1">Uncharacterized protein</fullName>
    </submittedName>
</protein>
<organism evidence="1 2">
    <name type="scientific">Rhynchophorus ferrugineus</name>
    <name type="common">Red palm weevil</name>
    <name type="synonym">Curculio ferrugineus</name>
    <dbReference type="NCBI Taxonomy" id="354439"/>
    <lineage>
        <taxon>Eukaryota</taxon>
        <taxon>Metazoa</taxon>
        <taxon>Ecdysozoa</taxon>
        <taxon>Arthropoda</taxon>
        <taxon>Hexapoda</taxon>
        <taxon>Insecta</taxon>
        <taxon>Pterygota</taxon>
        <taxon>Neoptera</taxon>
        <taxon>Endopterygota</taxon>
        <taxon>Coleoptera</taxon>
        <taxon>Polyphaga</taxon>
        <taxon>Cucujiformia</taxon>
        <taxon>Curculionidae</taxon>
        <taxon>Dryophthorinae</taxon>
        <taxon>Rhynchophorus</taxon>
    </lineage>
</organism>
<keyword evidence="2" id="KW-1185">Reference proteome</keyword>
<dbReference type="EMBL" id="JAACXV010018893">
    <property type="protein sequence ID" value="KAF7263880.1"/>
    <property type="molecule type" value="Genomic_DNA"/>
</dbReference>
<sequence>MGHERKIAYFPAGFIGQFPLTQPGNYPERRRMYGTERDLDPVRRSLEWGGCRRAAHGGDVTTTTSPSALSHTGILMEFIPANGHLVE</sequence>
<name>A0A834M1W7_RHYFE</name>
<dbReference type="Proteomes" id="UP000625711">
    <property type="component" value="Unassembled WGS sequence"/>
</dbReference>
<proteinExistence type="predicted"/>
<evidence type="ECO:0000313" key="2">
    <source>
        <dbReference type="Proteomes" id="UP000625711"/>
    </source>
</evidence>
<comment type="caution">
    <text evidence="1">The sequence shown here is derived from an EMBL/GenBank/DDBJ whole genome shotgun (WGS) entry which is preliminary data.</text>
</comment>
<gene>
    <name evidence="1" type="ORF">GWI33_000972</name>
</gene>
<evidence type="ECO:0000313" key="1">
    <source>
        <dbReference type="EMBL" id="KAF7263880.1"/>
    </source>
</evidence>
<dbReference type="AlphaFoldDB" id="A0A834M1W7"/>
<accession>A0A834M1W7</accession>